<sequence>MKRLFLFLAVMVLMAACSDDEKDKKMERVLNANDSISSYHMKMTSDDSEGFSKSTMTADYKDNSMQMTTKKAVTYMTGDDRYILAQNRVVKRKRLNDENTYEEQMKFLERYRSYFNVATEKDQIVFTSNRELLTDDKALDELNLNRSAVDEFSIEYIFDEDDKLKQFSVERLQKDEKRMYETVYHYSHVNQLKAIEVHPLIKEEMY</sequence>
<dbReference type="EMBL" id="SCWB01000007">
    <property type="protein sequence ID" value="TDM11938.1"/>
    <property type="molecule type" value="Genomic_DNA"/>
</dbReference>
<feature type="chain" id="PRO_5039253311" description="NDxxF motif lipoprotein" evidence="1">
    <location>
        <begin position="16"/>
        <end position="206"/>
    </location>
</feature>
<keyword evidence="3" id="KW-1185">Reference proteome</keyword>
<proteinExistence type="predicted"/>
<dbReference type="RefSeq" id="WP_133443588.1">
    <property type="nucleotide sequence ID" value="NZ_SCWB01000007.1"/>
</dbReference>
<accession>A0A4R6BUM8</accession>
<dbReference type="PROSITE" id="PS51257">
    <property type="entry name" value="PROKAR_LIPOPROTEIN"/>
    <property type="match status" value="1"/>
</dbReference>
<evidence type="ECO:0000313" key="2">
    <source>
        <dbReference type="EMBL" id="TDM11938.1"/>
    </source>
</evidence>
<evidence type="ECO:0008006" key="4">
    <source>
        <dbReference type="Google" id="ProtNLM"/>
    </source>
</evidence>
<comment type="caution">
    <text evidence="2">The sequence shown here is derived from an EMBL/GenBank/DDBJ whole genome shotgun (WGS) entry which is preliminary data.</text>
</comment>
<evidence type="ECO:0000313" key="3">
    <source>
        <dbReference type="Proteomes" id="UP000294802"/>
    </source>
</evidence>
<feature type="signal peptide" evidence="1">
    <location>
        <begin position="1"/>
        <end position="15"/>
    </location>
</feature>
<organism evidence="2 3">
    <name type="scientific">Macrococcus lamae</name>
    <dbReference type="NCBI Taxonomy" id="198484"/>
    <lineage>
        <taxon>Bacteria</taxon>
        <taxon>Bacillati</taxon>
        <taxon>Bacillota</taxon>
        <taxon>Bacilli</taxon>
        <taxon>Bacillales</taxon>
        <taxon>Staphylococcaceae</taxon>
        <taxon>Macrococcus</taxon>
    </lineage>
</organism>
<keyword evidence="1" id="KW-0732">Signal</keyword>
<name>A0A4R6BUM8_9STAP</name>
<dbReference type="AlphaFoldDB" id="A0A4R6BUM8"/>
<protein>
    <recommendedName>
        <fullName evidence="4">NDxxF motif lipoprotein</fullName>
    </recommendedName>
</protein>
<gene>
    <name evidence="2" type="ORF">ERX29_04925</name>
</gene>
<dbReference type="Proteomes" id="UP000294802">
    <property type="component" value="Unassembled WGS sequence"/>
</dbReference>
<reference evidence="2 3" key="1">
    <citation type="submission" date="2019-01" db="EMBL/GenBank/DDBJ databases">
        <title>Draft genome sequences of the type strains of six Macrococcus species.</title>
        <authorList>
            <person name="Mazhar S."/>
            <person name="Altermann E."/>
            <person name="Hill C."/>
            <person name="Mcauliffe O."/>
        </authorList>
    </citation>
    <scope>NUCLEOTIDE SEQUENCE [LARGE SCALE GENOMIC DNA]</scope>
    <source>
        <strain evidence="2 3">CCM4815</strain>
    </source>
</reference>
<evidence type="ECO:0000256" key="1">
    <source>
        <dbReference type="SAM" id="SignalP"/>
    </source>
</evidence>